<dbReference type="SMART" id="SM00698">
    <property type="entry name" value="MORN"/>
    <property type="match status" value="5"/>
</dbReference>
<dbReference type="SUPFAM" id="SSF82185">
    <property type="entry name" value="Histone H3 K4-specific methyltransferase SET7/9 N-terminal domain"/>
    <property type="match status" value="1"/>
</dbReference>
<keyword evidence="7" id="KW-1185">Reference proteome</keyword>
<comment type="function">
    <text evidence="5">Assembles a suppression complex (suppresome) by tethering SIRT1 and MDM2 to regulate composite modifications of p53/TP53. Confers both deacetylation-mediated functional inactivation, by SIRT1, and ubiquitination-dependent degradation, by MDM2, of p53/TP53, promoting a proliferative and cell survival behaviors. May play a role in the regulation of spermatogenesis.</text>
</comment>
<evidence type="ECO:0000256" key="1">
    <source>
        <dbReference type="ARBA" id="ARBA00004218"/>
    </source>
</evidence>
<keyword evidence="3" id="KW-0968">Cytoplasmic vesicle</keyword>
<dbReference type="Proteomes" id="UP000639338">
    <property type="component" value="Unassembled WGS sequence"/>
</dbReference>
<sequence>MGSNKFNRKKIESAVKLKTGWMKVFKNSDKYNFKYLYEGELLKGRANGFGVLLRIYEDDNIFKEYIGNWVNGKKQGFGGLWFTDGGYYEGNFCQGKRHGFGRMWCHDGKFYQGTWLNGFYHGTGMLIQANGNRYEGEFIQGKKHGNGIFYHFITGQMQEGNWTNDICKNGIITDMNYRDNSPKPTIYLIPKLGKYISQDNYNNNLTNPD</sequence>
<organism evidence="6 7">
    <name type="scientific">Aphidius gifuensis</name>
    <name type="common">Parasitoid wasp</name>
    <dbReference type="NCBI Taxonomy" id="684658"/>
    <lineage>
        <taxon>Eukaryota</taxon>
        <taxon>Metazoa</taxon>
        <taxon>Ecdysozoa</taxon>
        <taxon>Arthropoda</taxon>
        <taxon>Hexapoda</taxon>
        <taxon>Insecta</taxon>
        <taxon>Pterygota</taxon>
        <taxon>Neoptera</taxon>
        <taxon>Endopterygota</taxon>
        <taxon>Hymenoptera</taxon>
        <taxon>Apocrita</taxon>
        <taxon>Ichneumonoidea</taxon>
        <taxon>Braconidae</taxon>
        <taxon>Aphidiinae</taxon>
        <taxon>Aphidius</taxon>
    </lineage>
</organism>
<name>A0A834XLW0_APHGI</name>
<evidence type="ECO:0000313" key="7">
    <source>
        <dbReference type="Proteomes" id="UP000639338"/>
    </source>
</evidence>
<dbReference type="PANTHER" id="PTHR46511:SF1">
    <property type="entry name" value="MORN REPEAT-CONTAINING PROTEIN 3"/>
    <property type="match status" value="1"/>
</dbReference>
<dbReference type="PANTHER" id="PTHR46511">
    <property type="entry name" value="MORN REPEAT-CONTAINING PROTEIN 3"/>
    <property type="match status" value="1"/>
</dbReference>
<protein>
    <recommendedName>
        <fullName evidence="4">MORN repeat-containing protein 3</fullName>
    </recommendedName>
</protein>
<dbReference type="InterPro" id="IPR003409">
    <property type="entry name" value="MORN"/>
</dbReference>
<evidence type="ECO:0000256" key="3">
    <source>
        <dbReference type="ARBA" id="ARBA00023329"/>
    </source>
</evidence>
<dbReference type="GO" id="GO:0001669">
    <property type="term" value="C:acrosomal vesicle"/>
    <property type="evidence" value="ECO:0007669"/>
    <property type="project" value="UniProtKB-SubCell"/>
</dbReference>
<evidence type="ECO:0000256" key="5">
    <source>
        <dbReference type="ARBA" id="ARBA00045851"/>
    </source>
</evidence>
<proteinExistence type="predicted"/>
<gene>
    <name evidence="6" type="ORF">HCN44_007406</name>
</gene>
<evidence type="ECO:0000256" key="4">
    <source>
        <dbReference type="ARBA" id="ARBA00039854"/>
    </source>
</evidence>
<evidence type="ECO:0000256" key="2">
    <source>
        <dbReference type="ARBA" id="ARBA00022737"/>
    </source>
</evidence>
<dbReference type="Pfam" id="PF02493">
    <property type="entry name" value="MORN"/>
    <property type="match status" value="5"/>
</dbReference>
<keyword evidence="2" id="KW-0677">Repeat</keyword>
<dbReference type="InterPro" id="IPR052472">
    <property type="entry name" value="MORN3"/>
</dbReference>
<dbReference type="OrthoDB" id="270720at2759"/>
<reference evidence="6 7" key="1">
    <citation type="submission" date="2020-08" db="EMBL/GenBank/DDBJ databases">
        <title>Aphidius gifuensis genome sequencing and assembly.</title>
        <authorList>
            <person name="Du Z."/>
        </authorList>
    </citation>
    <scope>NUCLEOTIDE SEQUENCE [LARGE SCALE GENOMIC DNA]</scope>
    <source>
        <strain evidence="6">YNYX2018</strain>
        <tissue evidence="6">Adults</tissue>
    </source>
</reference>
<comment type="subcellular location">
    <subcellularLocation>
        <location evidence="1">Cytoplasmic vesicle</location>
        <location evidence="1">Secretory vesicle</location>
        <location evidence="1">Acrosome</location>
    </subcellularLocation>
</comment>
<accession>A0A834XLW0</accession>
<dbReference type="Gene3D" id="2.20.110.10">
    <property type="entry name" value="Histone H3 K4-specific methyltransferase SET7/9 N-terminal domain"/>
    <property type="match status" value="2"/>
</dbReference>
<dbReference type="AlphaFoldDB" id="A0A834XLW0"/>
<comment type="caution">
    <text evidence="6">The sequence shown here is derived from an EMBL/GenBank/DDBJ whole genome shotgun (WGS) entry which is preliminary data.</text>
</comment>
<dbReference type="EMBL" id="JACMRX010000005">
    <property type="protein sequence ID" value="KAF7989096.1"/>
    <property type="molecule type" value="Genomic_DNA"/>
</dbReference>
<evidence type="ECO:0000313" key="6">
    <source>
        <dbReference type="EMBL" id="KAF7989096.1"/>
    </source>
</evidence>